<comment type="caution">
    <text evidence="3">The sequence shown here is derived from an EMBL/GenBank/DDBJ whole genome shotgun (WGS) entry which is preliminary data.</text>
</comment>
<reference evidence="3 4" key="1">
    <citation type="submission" date="2018-01" db="EMBL/GenBank/DDBJ databases">
        <title>The draft genome sequence of Halioglobus japonicus S1-36.</title>
        <authorList>
            <person name="Du Z.-J."/>
            <person name="Shi M.-J."/>
        </authorList>
    </citation>
    <scope>NUCLEOTIDE SEQUENCE [LARGE SCALE GENOMIC DNA]</scope>
    <source>
        <strain evidence="3 4">S1-36</strain>
    </source>
</reference>
<keyword evidence="2" id="KW-0732">Signal</keyword>
<dbReference type="PANTHER" id="PTHR38038:SF1">
    <property type="entry name" value="PENICILLIN-BINDING PROTEIN ACTIVATOR LPOA"/>
    <property type="match status" value="1"/>
</dbReference>
<dbReference type="Proteomes" id="UP000235162">
    <property type="component" value="Unassembled WGS sequence"/>
</dbReference>
<dbReference type="AlphaFoldDB" id="A0AAP8MFX5"/>
<dbReference type="GO" id="GO:0009252">
    <property type="term" value="P:peptidoglycan biosynthetic process"/>
    <property type="evidence" value="ECO:0007669"/>
    <property type="project" value="TreeGrafter"/>
</dbReference>
<keyword evidence="4" id="KW-1185">Reference proteome</keyword>
<dbReference type="Gene3D" id="3.40.50.2300">
    <property type="match status" value="2"/>
</dbReference>
<feature type="chain" id="PRO_5042950890" description="Penicillin-binding protein activator" evidence="2">
    <location>
        <begin position="29"/>
        <end position="598"/>
    </location>
</feature>
<dbReference type="PROSITE" id="PS51257">
    <property type="entry name" value="PROKAR_LIPOPROTEIN"/>
    <property type="match status" value="1"/>
</dbReference>
<dbReference type="EMBL" id="PKUR01000001">
    <property type="protein sequence ID" value="PLW87143.1"/>
    <property type="molecule type" value="Genomic_DNA"/>
</dbReference>
<dbReference type="InterPro" id="IPR028082">
    <property type="entry name" value="Peripla_BP_I"/>
</dbReference>
<dbReference type="RefSeq" id="WP_102106061.1">
    <property type="nucleotide sequence ID" value="NZ_BMYL01000001.1"/>
</dbReference>
<evidence type="ECO:0000313" key="4">
    <source>
        <dbReference type="Proteomes" id="UP000235162"/>
    </source>
</evidence>
<dbReference type="PANTHER" id="PTHR38038">
    <property type="entry name" value="PENICILLIN-BINDING PROTEIN ACTIVATOR LPOA"/>
    <property type="match status" value="1"/>
</dbReference>
<dbReference type="InterPro" id="IPR007443">
    <property type="entry name" value="LpoA"/>
</dbReference>
<evidence type="ECO:0000256" key="1">
    <source>
        <dbReference type="ARBA" id="ARBA00023136"/>
    </source>
</evidence>
<accession>A0AAP8MFX5</accession>
<dbReference type="Pfam" id="PF04348">
    <property type="entry name" value="LppC"/>
    <property type="match status" value="1"/>
</dbReference>
<evidence type="ECO:0000313" key="3">
    <source>
        <dbReference type="EMBL" id="PLW87143.1"/>
    </source>
</evidence>
<feature type="signal peptide" evidence="2">
    <location>
        <begin position="1"/>
        <end position="28"/>
    </location>
</feature>
<keyword evidence="1" id="KW-0472">Membrane</keyword>
<evidence type="ECO:0008006" key="5">
    <source>
        <dbReference type="Google" id="ProtNLM"/>
    </source>
</evidence>
<sequence length="598" mass="64482">MRATQSPRWRRCKTGLGAALSALLIACAGPQPQETSTTAEPTIEITPGMKELNMPPSAFDAEFRVAEAALARREWMVAETTLAPLSEEPLGTNDKALWDYLEARIAHMRGEEDRALSLLNQAASPGVHPAITYRVYNFRRHLLDLQRDHLNSAQLGAQLIAIAPSADQPALKRSVWHDLMRVKATDIEQAAAASTETEWRGWLALAAIANQDPTHIASELPQWQSTYPAHPAGSPLPGGLQYLQGTPAAPSQVALMLPLSGRLAPAGKAVRDGYLASYFTARKGNAAPYEVRIIDSNRYATISEAYQAAVTGGAGMVVGPLSKNAVAELALSPSRPVPVLALNQMDGALPPGDSALIQFALAPEDEAAQIAEVAFGDAARRALLLRPAGAWGDKMEQALRERWQTLGGSFSSAIAYTGQDDYSASIKNGLGIASSEARRRQIRDMLAEPVEFTPRRREDVDAIFLLARNAAEARSLKPLLAFHYAGALPVYATSSVYHGSPDERDRDLNGLNLVELPWLLGSSPALQAGLADGGNNAYPRLNALGVDAYLLQSRFLQLQAGPDLLIRGNTGLLSLNPQLQIERELVPAEFDRGRVTPR</sequence>
<dbReference type="GO" id="GO:0030234">
    <property type="term" value="F:enzyme regulator activity"/>
    <property type="evidence" value="ECO:0007669"/>
    <property type="project" value="TreeGrafter"/>
</dbReference>
<protein>
    <recommendedName>
        <fullName evidence="5">Penicillin-binding protein activator</fullName>
    </recommendedName>
</protein>
<dbReference type="Gene3D" id="1.25.40.650">
    <property type="match status" value="1"/>
</dbReference>
<gene>
    <name evidence="3" type="ORF">C0029_00645</name>
</gene>
<evidence type="ECO:0000256" key="2">
    <source>
        <dbReference type="SAM" id="SignalP"/>
    </source>
</evidence>
<proteinExistence type="predicted"/>
<name>A0AAP8MFX5_9GAMM</name>
<organism evidence="3 4">
    <name type="scientific">Halioglobus japonicus</name>
    <dbReference type="NCBI Taxonomy" id="930805"/>
    <lineage>
        <taxon>Bacteria</taxon>
        <taxon>Pseudomonadati</taxon>
        <taxon>Pseudomonadota</taxon>
        <taxon>Gammaproteobacteria</taxon>
        <taxon>Cellvibrionales</taxon>
        <taxon>Halieaceae</taxon>
        <taxon>Halioglobus</taxon>
    </lineage>
</organism>
<dbReference type="CDD" id="cd06339">
    <property type="entry name" value="PBP1_YraM_LppC_lipoprotein-like"/>
    <property type="match status" value="1"/>
</dbReference>
<dbReference type="GO" id="GO:0031241">
    <property type="term" value="C:periplasmic side of cell outer membrane"/>
    <property type="evidence" value="ECO:0007669"/>
    <property type="project" value="TreeGrafter"/>
</dbReference>
<dbReference type="SUPFAM" id="SSF53822">
    <property type="entry name" value="Periplasmic binding protein-like I"/>
    <property type="match status" value="1"/>
</dbReference>